<dbReference type="Proteomes" id="UP000288953">
    <property type="component" value="Chromosome"/>
</dbReference>
<proteinExistence type="predicted"/>
<organism evidence="1 2">
    <name type="scientific">Candidatus Pseudomonas adelgestsugas</name>
    <dbReference type="NCBI Taxonomy" id="1302376"/>
    <lineage>
        <taxon>Bacteria</taxon>
        <taxon>Pseudomonadati</taxon>
        <taxon>Pseudomonadota</taxon>
        <taxon>Gammaproteobacteria</taxon>
        <taxon>Pseudomonadales</taxon>
        <taxon>Pseudomonadaceae</taxon>
        <taxon>Pseudomonas</taxon>
    </lineage>
</organism>
<dbReference type="EMBL" id="CP026512">
    <property type="protein sequence ID" value="QAX82217.1"/>
    <property type="molecule type" value="Genomic_DNA"/>
</dbReference>
<evidence type="ECO:0000313" key="1">
    <source>
        <dbReference type="EMBL" id="QAX82217.1"/>
    </source>
</evidence>
<sequence>MLLFYVSLVVHFTVLDRQEFIGKAIVAANQDLATSIKMVANNYYLE</sequence>
<keyword evidence="2" id="KW-1185">Reference proteome</keyword>
<reference evidence="1 2" key="1">
    <citation type="journal article" date="2018" name="Genome Biol. Evol.">
        <title>Partnering With a Pest: Genomes of Hemlock Woolly Adelgid Symbionts Reveal Atypical Nutritional Provisioning Patterns in Dual-Obligate Bacteria.</title>
        <authorList>
            <person name="Weglarz K.M."/>
            <person name="Havill N.P."/>
            <person name="Burke G.R."/>
            <person name="von Dohlen C.D."/>
        </authorList>
    </citation>
    <scope>NUCLEOTIDE SEQUENCE [LARGE SCALE GENOMIC DNA]</scope>
    <source>
        <strain evidence="1 2">HWA_ENA</strain>
    </source>
</reference>
<name>A0ABX5R989_9PSED</name>
<gene>
    <name evidence="1" type="ORF">C3B55_00914</name>
</gene>
<protein>
    <submittedName>
        <fullName evidence="1">Uncharacterized protein</fullName>
    </submittedName>
</protein>
<accession>A0ABX5R989</accession>
<evidence type="ECO:0000313" key="2">
    <source>
        <dbReference type="Proteomes" id="UP000288953"/>
    </source>
</evidence>